<reference evidence="5 6" key="1">
    <citation type="submission" date="2023-07" db="EMBL/GenBank/DDBJ databases">
        <title>Comparative genomics of wheat-associated soil bacteria to identify genetic determinants of phenazine resistance.</title>
        <authorList>
            <person name="Mouncey N."/>
        </authorList>
    </citation>
    <scope>NUCLEOTIDE SEQUENCE [LARGE SCALE GENOMIC DNA]</scope>
    <source>
        <strain evidence="5 6">B2I6</strain>
    </source>
</reference>
<evidence type="ECO:0000259" key="4">
    <source>
        <dbReference type="PROSITE" id="PS50977"/>
    </source>
</evidence>
<dbReference type="InterPro" id="IPR001647">
    <property type="entry name" value="HTH_TetR"/>
</dbReference>
<dbReference type="InterPro" id="IPR009057">
    <property type="entry name" value="Homeodomain-like_sf"/>
</dbReference>
<dbReference type="PROSITE" id="PS50977">
    <property type="entry name" value="HTH_TETR_2"/>
    <property type="match status" value="1"/>
</dbReference>
<evidence type="ECO:0000313" key="6">
    <source>
        <dbReference type="Proteomes" id="UP001230654"/>
    </source>
</evidence>
<accession>A0ABU0NV86</accession>
<dbReference type="InterPro" id="IPR050109">
    <property type="entry name" value="HTH-type_TetR-like_transc_reg"/>
</dbReference>
<organism evidence="5 6">
    <name type="scientific">Streptomyces rishiriensis</name>
    <dbReference type="NCBI Taxonomy" id="68264"/>
    <lineage>
        <taxon>Bacteria</taxon>
        <taxon>Bacillati</taxon>
        <taxon>Actinomycetota</taxon>
        <taxon>Actinomycetes</taxon>
        <taxon>Kitasatosporales</taxon>
        <taxon>Streptomycetaceae</taxon>
        <taxon>Streptomyces</taxon>
    </lineage>
</organism>
<dbReference type="RefSeq" id="WP_307165033.1">
    <property type="nucleotide sequence ID" value="NZ_JAUSWV010000002.1"/>
</dbReference>
<evidence type="ECO:0000313" key="5">
    <source>
        <dbReference type="EMBL" id="MDQ0583024.1"/>
    </source>
</evidence>
<keyword evidence="6" id="KW-1185">Reference proteome</keyword>
<gene>
    <name evidence="5" type="ORF">QF030_005202</name>
</gene>
<feature type="compositionally biased region" description="Low complexity" evidence="3">
    <location>
        <begin position="266"/>
        <end position="277"/>
    </location>
</feature>
<sequence length="277" mass="30405">MPANNDGPAEAASPSEPHGAAPATEHHEAAPTSKSEQTRALILETAMRLFQERGYDKTTMRAIAKEAGVSVGNAYYYFAGKEHLIQGFYDRLAAEHREAVRDVLSRETGLEARLAGVLRVWLEVAEPYHEFAVQFFKNAADPDSPLSPFSAESEHARVEAIAVHKEVLAGSKAKVPQELREVLPELMWLSQMGLVMYWIYDRTEGRERSYRLAGRGARLTARGVALARFRVLRPLVLEVHDLFTDFLPGMTNALPDPARKSPPGPADSADPAGSSSG</sequence>
<feature type="region of interest" description="Disordered" evidence="3">
    <location>
        <begin position="253"/>
        <end position="277"/>
    </location>
</feature>
<feature type="region of interest" description="Disordered" evidence="3">
    <location>
        <begin position="1"/>
        <end position="36"/>
    </location>
</feature>
<dbReference type="PANTHER" id="PTHR30055">
    <property type="entry name" value="HTH-TYPE TRANSCRIPTIONAL REGULATOR RUTR"/>
    <property type="match status" value="1"/>
</dbReference>
<dbReference type="Proteomes" id="UP001230654">
    <property type="component" value="Unassembled WGS sequence"/>
</dbReference>
<dbReference type="PANTHER" id="PTHR30055:SF146">
    <property type="entry name" value="HTH-TYPE TRANSCRIPTIONAL DUAL REGULATOR CECR"/>
    <property type="match status" value="1"/>
</dbReference>
<dbReference type="PRINTS" id="PR00455">
    <property type="entry name" value="HTHTETR"/>
</dbReference>
<evidence type="ECO:0000256" key="3">
    <source>
        <dbReference type="SAM" id="MobiDB-lite"/>
    </source>
</evidence>
<dbReference type="SUPFAM" id="SSF46689">
    <property type="entry name" value="Homeodomain-like"/>
    <property type="match status" value="1"/>
</dbReference>
<dbReference type="SUPFAM" id="SSF48498">
    <property type="entry name" value="Tetracyclin repressor-like, C-terminal domain"/>
    <property type="match status" value="1"/>
</dbReference>
<dbReference type="EMBL" id="JAUSWV010000002">
    <property type="protein sequence ID" value="MDQ0583024.1"/>
    <property type="molecule type" value="Genomic_DNA"/>
</dbReference>
<evidence type="ECO:0000256" key="1">
    <source>
        <dbReference type="ARBA" id="ARBA00023125"/>
    </source>
</evidence>
<evidence type="ECO:0000256" key="2">
    <source>
        <dbReference type="PROSITE-ProRule" id="PRU00335"/>
    </source>
</evidence>
<dbReference type="Gene3D" id="1.10.357.10">
    <property type="entry name" value="Tetracycline Repressor, domain 2"/>
    <property type="match status" value="1"/>
</dbReference>
<name>A0ABU0NV86_STRRH</name>
<proteinExistence type="predicted"/>
<keyword evidence="1 2" id="KW-0238">DNA-binding</keyword>
<comment type="caution">
    <text evidence="5">The sequence shown here is derived from an EMBL/GenBank/DDBJ whole genome shotgun (WGS) entry which is preliminary data.</text>
</comment>
<dbReference type="InterPro" id="IPR036271">
    <property type="entry name" value="Tet_transcr_reg_TetR-rel_C_sf"/>
</dbReference>
<dbReference type="InterPro" id="IPR023772">
    <property type="entry name" value="DNA-bd_HTH_TetR-type_CS"/>
</dbReference>
<dbReference type="InterPro" id="IPR041673">
    <property type="entry name" value="TetR_C_23"/>
</dbReference>
<dbReference type="Pfam" id="PF00440">
    <property type="entry name" value="TetR_N"/>
    <property type="match status" value="1"/>
</dbReference>
<dbReference type="Pfam" id="PF17931">
    <property type="entry name" value="TetR_C_23"/>
    <property type="match status" value="1"/>
</dbReference>
<feature type="domain" description="HTH tetR-type" evidence="4">
    <location>
        <begin position="36"/>
        <end position="96"/>
    </location>
</feature>
<feature type="DNA-binding region" description="H-T-H motif" evidence="2">
    <location>
        <begin position="59"/>
        <end position="78"/>
    </location>
</feature>
<protein>
    <submittedName>
        <fullName evidence="5">AcrR family transcriptional regulator</fullName>
    </submittedName>
</protein>
<dbReference type="PROSITE" id="PS01081">
    <property type="entry name" value="HTH_TETR_1"/>
    <property type="match status" value="1"/>
</dbReference>